<evidence type="ECO:0000313" key="3">
    <source>
        <dbReference type="Proteomes" id="UP000184080"/>
    </source>
</evidence>
<evidence type="ECO:0000259" key="1">
    <source>
        <dbReference type="SMART" id="SM00909"/>
    </source>
</evidence>
<proteinExistence type="predicted"/>
<dbReference type="InterPro" id="IPR019606">
    <property type="entry name" value="GerMN"/>
</dbReference>
<organism evidence="2 3">
    <name type="scientific">Clostridium amylolyticum</name>
    <dbReference type="NCBI Taxonomy" id="1121298"/>
    <lineage>
        <taxon>Bacteria</taxon>
        <taxon>Bacillati</taxon>
        <taxon>Bacillota</taxon>
        <taxon>Clostridia</taxon>
        <taxon>Eubacteriales</taxon>
        <taxon>Clostridiaceae</taxon>
        <taxon>Clostridium</taxon>
    </lineage>
</organism>
<dbReference type="RefSeq" id="WP_073004253.1">
    <property type="nucleotide sequence ID" value="NZ_FQZO01000001.1"/>
</dbReference>
<dbReference type="EMBL" id="FQZO01000001">
    <property type="protein sequence ID" value="SHI57096.1"/>
    <property type="molecule type" value="Genomic_DNA"/>
</dbReference>
<name>A0A1M6C7W4_9CLOT</name>
<dbReference type="Proteomes" id="UP000184080">
    <property type="component" value="Unassembled WGS sequence"/>
</dbReference>
<reference evidence="2 3" key="1">
    <citation type="submission" date="2016-11" db="EMBL/GenBank/DDBJ databases">
        <authorList>
            <person name="Jaros S."/>
            <person name="Januszkiewicz K."/>
            <person name="Wedrychowicz H."/>
        </authorList>
    </citation>
    <scope>NUCLEOTIDE SEQUENCE [LARGE SCALE GENOMIC DNA]</scope>
    <source>
        <strain evidence="2 3">DSM 21864</strain>
    </source>
</reference>
<feature type="domain" description="GerMN" evidence="1">
    <location>
        <begin position="255"/>
        <end position="343"/>
    </location>
</feature>
<gene>
    <name evidence="2" type="ORF">SAMN05444401_1034</name>
</gene>
<keyword evidence="3" id="KW-1185">Reference proteome</keyword>
<dbReference type="Pfam" id="PF10646">
    <property type="entry name" value="Germane"/>
    <property type="match status" value="1"/>
</dbReference>
<dbReference type="AlphaFoldDB" id="A0A1M6C7W4"/>
<sequence>MKKIYLSLTMVVLLAFSFIGCVGKKDINAVNNPPSPQAINDTKLSENKEETPKYIPKDFLPNKLNLKLSYDGGFENGGEQSYIEYVDNNRVQMKTVNGGTSLVKVIESKEDSISIVYIEGELYNKKNMLSTASNFNEALLKAPIKVGTSWKSDDDTTKTITAVDMDLNTKAGNFKVVEVTKKGKDYVSKEYFAKDLGVIKTVFQTNGSEFITEIRSIEENSPLKIGYRYFYYDVVNDKSLYKEVSFAQQEESKLKANIEENLRKVPSKNFIAIKPAIKINKIELIKDKALLHIDFSSNFVKEMNLGSGPETLFLQSIVNTLGYNYGVPEVMITLDGKPYSSGHILMKNGETFKVGYENSVKIK</sequence>
<protein>
    <submittedName>
        <fullName evidence="2">Sporulation and spore germination</fullName>
    </submittedName>
</protein>
<dbReference type="STRING" id="1121298.SAMN05444401_1034"/>
<accession>A0A1M6C7W4</accession>
<dbReference type="OrthoDB" id="1683231at2"/>
<evidence type="ECO:0000313" key="2">
    <source>
        <dbReference type="EMBL" id="SHI57096.1"/>
    </source>
</evidence>
<dbReference type="PROSITE" id="PS51257">
    <property type="entry name" value="PROKAR_LIPOPROTEIN"/>
    <property type="match status" value="1"/>
</dbReference>
<dbReference type="SMART" id="SM00909">
    <property type="entry name" value="Germane"/>
    <property type="match status" value="1"/>
</dbReference>